<dbReference type="Proteomes" id="UP000184120">
    <property type="component" value="Unassembled WGS sequence"/>
</dbReference>
<evidence type="ECO:0000313" key="5">
    <source>
        <dbReference type="Proteomes" id="UP000184120"/>
    </source>
</evidence>
<sequence>MKTIFLSIVSFLSISVLAQNNLENDLNKALNSSEKSSLVELVKNYPNEWLPKYYLALSEVVSILEKDNKNDSSKVLDEAKSLINKLEKQDPTNVEVLNLKALYLTAEIVQDPLTNGGIYYPDVLETYQKALRLNPNNPRSILGLAEFNINAANYIGTDTTEDCKNVKKSLALFTNEKPKKNEPKWGKERAEELLKNQCK</sequence>
<keyword evidence="6" id="KW-1185">Reference proteome</keyword>
<evidence type="ECO:0000313" key="6">
    <source>
        <dbReference type="Proteomes" id="UP000650994"/>
    </source>
</evidence>
<feature type="chain" id="PRO_5013020156" description="Tetratricopeptide repeat-containing protein" evidence="2">
    <location>
        <begin position="19"/>
        <end position="199"/>
    </location>
</feature>
<reference evidence="6" key="4">
    <citation type="journal article" date="2019" name="Int. J. Syst. Evol. Microbiol.">
        <title>The Global Catalogue of Microorganisms (GCM) 10K type strain sequencing project: providing services to taxonomists for standard genome sequencing and annotation.</title>
        <authorList>
            <consortium name="The Broad Institute Genomics Platform"/>
            <consortium name="The Broad Institute Genome Sequencing Center for Infectious Disease"/>
            <person name="Wu L."/>
            <person name="Ma J."/>
        </authorList>
    </citation>
    <scope>NUCLEOTIDE SEQUENCE [LARGE SCALE GENOMIC DNA]</scope>
    <source>
        <strain evidence="6">CGMCC 1.12707</strain>
    </source>
</reference>
<reference evidence="4" key="3">
    <citation type="submission" date="2016-11" db="EMBL/GenBank/DDBJ databases">
        <authorList>
            <person name="Jaros S."/>
            <person name="Januszkiewicz K."/>
            <person name="Wedrychowicz H."/>
        </authorList>
    </citation>
    <scope>NUCLEOTIDE SEQUENCE [LARGE SCALE GENOMIC DNA]</scope>
    <source>
        <strain evidence="4">DSM 27989</strain>
    </source>
</reference>
<dbReference type="EMBL" id="BMFL01000017">
    <property type="protein sequence ID" value="GGF06408.1"/>
    <property type="molecule type" value="Genomic_DNA"/>
</dbReference>
<gene>
    <name evidence="3" type="ORF">GCM10010984_24620</name>
    <name evidence="4" type="ORF">SAMN05443634_11335</name>
</gene>
<dbReference type="EMBL" id="FRBH01000013">
    <property type="protein sequence ID" value="SHL65128.1"/>
    <property type="molecule type" value="Genomic_DNA"/>
</dbReference>
<dbReference type="STRING" id="1434701.SAMN05443634_11335"/>
<dbReference type="OrthoDB" id="1150971at2"/>
<evidence type="ECO:0000313" key="4">
    <source>
        <dbReference type="EMBL" id="SHL65128.1"/>
    </source>
</evidence>
<feature type="region of interest" description="Disordered" evidence="1">
    <location>
        <begin position="178"/>
        <end position="199"/>
    </location>
</feature>
<dbReference type="SUPFAM" id="SSF48452">
    <property type="entry name" value="TPR-like"/>
    <property type="match status" value="1"/>
</dbReference>
<evidence type="ECO:0000313" key="3">
    <source>
        <dbReference type="EMBL" id="GGF06408.1"/>
    </source>
</evidence>
<reference evidence="5" key="2">
    <citation type="submission" date="2016-11" db="EMBL/GenBank/DDBJ databases">
        <authorList>
            <person name="Varghese N."/>
            <person name="Submissions S."/>
        </authorList>
    </citation>
    <scope>NUCLEOTIDE SEQUENCE [LARGE SCALE GENOMIC DNA]</scope>
    <source>
        <strain evidence="5">DSM 27989</strain>
    </source>
</reference>
<dbReference type="Gene3D" id="1.25.40.10">
    <property type="entry name" value="Tetratricopeptide repeat domain"/>
    <property type="match status" value="1"/>
</dbReference>
<name>A0A1M7CD10_9FLAO</name>
<dbReference type="AlphaFoldDB" id="A0A1M7CD10"/>
<reference evidence="3" key="5">
    <citation type="submission" date="2024-05" db="EMBL/GenBank/DDBJ databases">
        <authorList>
            <person name="Sun Q."/>
            <person name="Zhou Y."/>
        </authorList>
    </citation>
    <scope>NUCLEOTIDE SEQUENCE</scope>
    <source>
        <strain evidence="3">CGMCC 1.12707</strain>
    </source>
</reference>
<dbReference type="InterPro" id="IPR011990">
    <property type="entry name" value="TPR-like_helical_dom_sf"/>
</dbReference>
<feature type="signal peptide" evidence="2">
    <location>
        <begin position="1"/>
        <end position="18"/>
    </location>
</feature>
<protein>
    <recommendedName>
        <fullName evidence="7">Tetratricopeptide repeat-containing protein</fullName>
    </recommendedName>
</protein>
<dbReference type="Proteomes" id="UP000650994">
    <property type="component" value="Unassembled WGS sequence"/>
</dbReference>
<organism evidence="4 5">
    <name type="scientific">Chishuiella changwenlii</name>
    <dbReference type="NCBI Taxonomy" id="1434701"/>
    <lineage>
        <taxon>Bacteria</taxon>
        <taxon>Pseudomonadati</taxon>
        <taxon>Bacteroidota</taxon>
        <taxon>Flavobacteriia</taxon>
        <taxon>Flavobacteriales</taxon>
        <taxon>Weeksellaceae</taxon>
        <taxon>Chishuiella</taxon>
    </lineage>
</organism>
<keyword evidence="2" id="KW-0732">Signal</keyword>
<reference evidence="3" key="1">
    <citation type="journal article" date="2014" name="Int. J. Syst. Evol. Microbiol.">
        <title>Complete genome of a new Firmicutes species belonging to the dominant human colonic microbiota ('Ruminococcus bicirculans') reveals two chromosomes and a selective capacity to utilize plant glucans.</title>
        <authorList>
            <consortium name="NISC Comparative Sequencing Program"/>
            <person name="Wegmann U."/>
            <person name="Louis P."/>
            <person name="Goesmann A."/>
            <person name="Henrissat B."/>
            <person name="Duncan S.H."/>
            <person name="Flint H.J."/>
        </authorList>
    </citation>
    <scope>NUCLEOTIDE SEQUENCE</scope>
    <source>
        <strain evidence="3">CGMCC 1.12707</strain>
    </source>
</reference>
<proteinExistence type="predicted"/>
<evidence type="ECO:0000256" key="2">
    <source>
        <dbReference type="SAM" id="SignalP"/>
    </source>
</evidence>
<evidence type="ECO:0000256" key="1">
    <source>
        <dbReference type="SAM" id="MobiDB-lite"/>
    </source>
</evidence>
<evidence type="ECO:0008006" key="7">
    <source>
        <dbReference type="Google" id="ProtNLM"/>
    </source>
</evidence>
<dbReference type="RefSeq" id="WP_072933898.1">
    <property type="nucleotide sequence ID" value="NZ_BMFL01000017.1"/>
</dbReference>
<accession>A0A1M7CD10</accession>